<comment type="subcellular location">
    <subcellularLocation>
        <location evidence="1">Nucleus</location>
    </subcellularLocation>
</comment>
<feature type="region of interest" description="Disordered" evidence="18">
    <location>
        <begin position="51"/>
        <end position="78"/>
    </location>
</feature>
<keyword evidence="9 21" id="KW-0347">Helicase</keyword>
<dbReference type="GO" id="GO:0016787">
    <property type="term" value="F:hydrolase activity"/>
    <property type="evidence" value="ECO:0007669"/>
    <property type="project" value="UniProtKB-KW"/>
</dbReference>
<gene>
    <name evidence="21" type="ORF">D623_10013953</name>
</gene>
<sequence length="2166" mass="247079">MADVTARSLQYEYKANSNLVLQADRSLIDRTCRDKTTGEVLSLVGKLEGTRMGDKAQRTRPQMQEERRAKRRKRDEDRHAINKMKGYTLLSEGIDEMVGIIYKPKTKNTREIYEVLLSFIQAALGDQPRDILCGAADEVLAVLKNEKLRDKERRKEIDLLLGQTDDTRYHVLVNLGKKITDYGGDREIQNMDDNVDETYGVNVQFESDEEEGDEDVYGEVREEASDDDMEGDEAVVRCTLSANLVASGELKGSKKKDLHPRDIDAFWLQRQLSRFYDDAIVSQKKADEVLEILKTASDDRECENQLVLLLGFNTFDLINVLRQHRMMILYCTLLASAQSEAEKERIMGKMEADPELSKFLYQLHETEKEDLIRVRAGLAFLSEFGARVFALEKRHQLEDCSIKLNAWEHWTFCRCWDEPEDPSMTPRAKASSSHPLALRQVLDLEDLVFTQGSHFMANKRCQLPDGSFRRQRKGYEEVHVPALKPKPFGSEEQLLPVEKLPKYAQAGFEGFKTLNRIQSKLYRATLETDENLLLCAPTGAGKTNVALMCMLREIGKHINPDGTINVDNFKIIYIAPMRSLVQEMVGSFGKQYSPVLLGAVGVALWPLSATLPNYEDVATFLRVDPAKGLFYFDNSFRPVPLEQTYVGITEKKAIKRFQIMNEIVYEKIMGHAGKNQVLVFVHSRKETGKTARAIRDMCLEKDTLGLFLREGSASTEVLRTEAEQCKNLELKDLLPHGFAIHHAGMTRVDRTLVEDLFADKHIQVLVSTATLAWGVNLPAHTVIIKGTQVYSPEKGRWTELGALDILQMLGRAGRPQYDTKGEGILITSHGELQYYLSLLNQQLPIESQMVSKLPDMLNAEIVLGNVQNAKDAVNWLGYAYLYIRMLRSPTLYGISHDDLKGDPLLDQRRLDLVHTAASMLDKNNLVKYDKKTGNFQVTELGRIASHYYITNDTVQTYNQLLKPTLSEAELFRVFSLSSEFKNITVREEEKLELQKLLERVPIPVKESTEEPSAKINVLLQAFISQLKLEGSALMADMVYVTQSAGRLMRAIFEIVLNRGWAQLTDKTLNLCKMIDKRMWRSMCPLRQFRKLPEEAVKKIEKKEFPFERLYDLKDVEIGELIRMPKMGKTIHKYVHLFPKLELSVHLQPITRSTLKVELTITPDFQWDEKVHGSSEAFWILVEDVDSEVILHHEYFLLKAKYAQDEHLITFFVPVFEPLPPQYFIRVVSDRWLSCETQLPVSFRYLILPEKYPPPTELLDLQPLPVSALRNSTFESLYQGKFPFFNPIQTQVFNTVYNSDDNVFVGAPTGSGKTICAEFAILRMLLQSSEGRCVYITPVEALAEQVYRDWYKKFQDRLSKKVVLLTGKTSTDLKLLGKGNIIISTPEKWDILSWRWKQRKNVQNISLFVVDEVHLIGGENGPVLEAICSRMRYISSQTERPIRIVALSSSLSNAKDVAHWLGCSATSTFNFHPNVRPVPLELHIQGFNISHTQTRLLSMAKPVYHAITKHSPKKPVIVFVPSRKQTRLTAVDVLSTCAADIQRQRFLHCTEKDLIPYLEKLSDNTLRETLLNGVGYLHEGLSPVERRLVEQLFSSGAIQVVVASRSLCWGMSVAAHLVIIMDTQYYHGKIHAYVDYPIYDVLQMVGRANRPLQDDEGRCVIMCQGSKKDFFKKFLYEPLPVESHLDHCMHDHFNAEIVTKTMENKQDAVDYLTWTFLYRRLTQNTNYYNLQGISHRHLSDHLSELVEQTLSDLEQSECISIEDEMDVAPLNLGMIAAYYYINYTTIELFSMSLNAKTKVRGLIEIISNAAEYEDIPIRHCEDNLLRQLAQKAHLARMQLSAELQSDTEEILSEAIRLIQACVDVLASNGWLSPALAAMELAQMVEYEDIPIRHCEDNLLRQLAQKVPHKLNNPKFNDPHVKTNLLLQAHLSRMQLSAELQSDTEEILSEAIRLIQACVDVLASNGWLSPALAAMELAQMVTQAMWPKDPYLKQLPHFTSEHIQRCTDKGVESVFDIMELEDEERNALLRLSDGQMADVARFCNRYPNIELSYEVVDKDGIRSGGPVVVLVQLEREEEVTGPVMAPLFPQKREEGWWVVIGDAKSNSLISIKRLTLQQKAKVKLDFVAPATGAHSYTLYFMSDAYMGCDQEYTFRVDVKEAETDSDSD</sequence>
<dbReference type="InterPro" id="IPR048863">
    <property type="entry name" value="BRR2_plug"/>
</dbReference>
<evidence type="ECO:0000259" key="19">
    <source>
        <dbReference type="PROSITE" id="PS51192"/>
    </source>
</evidence>
<dbReference type="SUPFAM" id="SSF52540">
    <property type="entry name" value="P-loop containing nucleoside triphosphate hydrolases"/>
    <property type="match status" value="4"/>
</dbReference>
<dbReference type="PROSITE" id="PS51192">
    <property type="entry name" value="HELICASE_ATP_BIND_1"/>
    <property type="match status" value="1"/>
</dbReference>
<evidence type="ECO:0000256" key="15">
    <source>
        <dbReference type="ARBA" id="ARBA00064629"/>
    </source>
</evidence>
<protein>
    <recommendedName>
        <fullName evidence="13">U5 small nuclear ribonucleoprotein 200 kDa helicase</fullName>
        <ecNumber evidence="3">3.6.4.13</ecNumber>
    </recommendedName>
    <alternativeName>
        <fullName evidence="16">BRR2 homolog</fullName>
    </alternativeName>
    <alternativeName>
        <fullName evidence="17">U5 snRNP-specific 200 kDa protein</fullName>
    </alternativeName>
</protein>
<dbReference type="Gene3D" id="1.10.150.20">
    <property type="entry name" value="5' to 3' exonuclease, C-terminal subdomain"/>
    <property type="match status" value="2"/>
</dbReference>
<evidence type="ECO:0000256" key="7">
    <source>
        <dbReference type="ARBA" id="ARBA00022741"/>
    </source>
</evidence>
<keyword evidence="21" id="KW-0687">Ribonucleoprotein</keyword>
<evidence type="ECO:0000256" key="12">
    <source>
        <dbReference type="ARBA" id="ARBA00023242"/>
    </source>
</evidence>
<dbReference type="EMBL" id="KE163107">
    <property type="protein sequence ID" value="EPQ10851.1"/>
    <property type="molecule type" value="Genomic_DNA"/>
</dbReference>
<evidence type="ECO:0000259" key="20">
    <source>
        <dbReference type="PROSITE" id="PS51194"/>
    </source>
</evidence>
<dbReference type="Gene3D" id="1.10.10.10">
    <property type="entry name" value="Winged helix-like DNA-binding domain superfamily/Winged helix DNA-binding domain"/>
    <property type="match status" value="2"/>
</dbReference>
<keyword evidence="11" id="KW-0508">mRNA splicing</keyword>
<feature type="domain" description="Helicase C-terminal" evidence="20">
    <location>
        <begin position="1501"/>
        <end position="1709"/>
    </location>
</feature>
<proteinExistence type="inferred from homology"/>
<evidence type="ECO:0000313" key="22">
    <source>
        <dbReference type="Proteomes" id="UP000052978"/>
    </source>
</evidence>
<evidence type="ECO:0000256" key="1">
    <source>
        <dbReference type="ARBA" id="ARBA00004123"/>
    </source>
</evidence>
<dbReference type="Gene3D" id="2.60.40.150">
    <property type="entry name" value="C2 domain"/>
    <property type="match status" value="2"/>
</dbReference>
<dbReference type="FunFam" id="1.10.3380.10:FF:000002">
    <property type="entry name" value="Activating signal cointegrator 1 complex subunit 3"/>
    <property type="match status" value="1"/>
</dbReference>
<keyword evidence="7" id="KW-0547">Nucleotide-binding</keyword>
<dbReference type="FunFam" id="1.10.10.10:FF:000012">
    <property type="entry name" value="U5 small nuclear ribonucleoprotein helicase"/>
    <property type="match status" value="1"/>
</dbReference>
<evidence type="ECO:0000256" key="18">
    <source>
        <dbReference type="SAM" id="MobiDB-lite"/>
    </source>
</evidence>
<dbReference type="InterPro" id="IPR050474">
    <property type="entry name" value="Hel308_SKI2-like"/>
</dbReference>
<evidence type="ECO:0000256" key="13">
    <source>
        <dbReference type="ARBA" id="ARBA00034541"/>
    </source>
</evidence>
<dbReference type="SMART" id="SM00973">
    <property type="entry name" value="Sec63"/>
    <property type="match status" value="2"/>
</dbReference>
<keyword evidence="4" id="KW-0507">mRNA processing</keyword>
<dbReference type="GO" id="GO:0003676">
    <property type="term" value="F:nucleic acid binding"/>
    <property type="evidence" value="ECO:0007669"/>
    <property type="project" value="InterPro"/>
</dbReference>
<dbReference type="eggNOG" id="KOG0951">
    <property type="taxonomic scope" value="Eukaryota"/>
</dbReference>
<dbReference type="FunFam" id="1.10.3380.10:FF:000001">
    <property type="entry name" value="U5 small nuclear ribonucleoprotein helicase"/>
    <property type="match status" value="1"/>
</dbReference>
<dbReference type="Pfam" id="PF00270">
    <property type="entry name" value="DEAD"/>
    <property type="match status" value="2"/>
</dbReference>
<evidence type="ECO:0000256" key="6">
    <source>
        <dbReference type="ARBA" id="ARBA00022737"/>
    </source>
</evidence>
<comment type="similarity">
    <text evidence="2">Belongs to the helicase family. SKI2 subfamily.</text>
</comment>
<dbReference type="GO" id="GO:0008380">
    <property type="term" value="P:RNA splicing"/>
    <property type="evidence" value="ECO:0007669"/>
    <property type="project" value="UniProtKB-KW"/>
</dbReference>
<dbReference type="InterPro" id="IPR004179">
    <property type="entry name" value="Sec63-dom"/>
</dbReference>
<dbReference type="FunFam" id="2.60.40.150:FF:000048">
    <property type="entry name" value="U5 small nuclear ribonucleoprotein 200 kDa helicase"/>
    <property type="match status" value="1"/>
</dbReference>
<dbReference type="Pfam" id="PF00271">
    <property type="entry name" value="Helicase_C"/>
    <property type="match status" value="1"/>
</dbReference>
<dbReference type="SUPFAM" id="SSF46785">
    <property type="entry name" value="Winged helix' DNA-binding domain"/>
    <property type="match status" value="2"/>
</dbReference>
<dbReference type="GO" id="GO:0005681">
    <property type="term" value="C:spliceosomal complex"/>
    <property type="evidence" value="ECO:0007669"/>
    <property type="project" value="UniProtKB-KW"/>
</dbReference>
<dbReference type="Proteomes" id="UP000052978">
    <property type="component" value="Unassembled WGS sequence"/>
</dbReference>
<dbReference type="FunFam" id="2.60.40.150:FF:000004">
    <property type="entry name" value="RNA helicase, activating signal cointegrator 1"/>
    <property type="match status" value="1"/>
</dbReference>
<keyword evidence="10" id="KW-0067">ATP-binding</keyword>
<dbReference type="PANTHER" id="PTHR47961">
    <property type="entry name" value="DNA POLYMERASE THETA, PUTATIVE (AFU_ORTHOLOGUE AFUA_1G05260)-RELATED"/>
    <property type="match status" value="1"/>
</dbReference>
<evidence type="ECO:0000256" key="9">
    <source>
        <dbReference type="ARBA" id="ARBA00022806"/>
    </source>
</evidence>
<evidence type="ECO:0000256" key="2">
    <source>
        <dbReference type="ARBA" id="ARBA00010140"/>
    </source>
</evidence>
<dbReference type="SUPFAM" id="SSF81296">
    <property type="entry name" value="E set domains"/>
    <property type="match status" value="1"/>
</dbReference>
<keyword evidence="22" id="KW-1185">Reference proteome</keyword>
<feature type="domain" description="Helicase C-terminal" evidence="20">
    <location>
        <begin position="640"/>
        <end position="877"/>
    </location>
</feature>
<evidence type="ECO:0000313" key="21">
    <source>
        <dbReference type="EMBL" id="EPQ10851.1"/>
    </source>
</evidence>
<dbReference type="InterPro" id="IPR027417">
    <property type="entry name" value="P-loop_NTPase"/>
</dbReference>
<dbReference type="Pfam" id="PF21188">
    <property type="entry name" value="BRR2_plug"/>
    <property type="match status" value="1"/>
</dbReference>
<dbReference type="SMART" id="SM00490">
    <property type="entry name" value="HELICc"/>
    <property type="match status" value="2"/>
</dbReference>
<dbReference type="Pfam" id="PF23445">
    <property type="entry name" value="WHD_SNRNP200"/>
    <property type="match status" value="2"/>
</dbReference>
<dbReference type="FunFam" id="3.40.50.300:FF:003287">
    <property type="entry name" value="U5 small nuclear ribonucleoprotein 200 kDa helicase"/>
    <property type="match status" value="1"/>
</dbReference>
<dbReference type="FunFam" id="1.10.10.10:FF:000024">
    <property type="entry name" value="U5 small nuclear ribonucleoprotein helicase"/>
    <property type="match status" value="1"/>
</dbReference>
<dbReference type="GO" id="GO:0005524">
    <property type="term" value="F:ATP binding"/>
    <property type="evidence" value="ECO:0007669"/>
    <property type="project" value="UniProtKB-KW"/>
</dbReference>
<dbReference type="Pfam" id="PF18149">
    <property type="entry name" value="Helicase_PWI"/>
    <property type="match status" value="1"/>
</dbReference>
<reference evidence="21 22" key="1">
    <citation type="journal article" date="2013" name="Nat. Commun.">
        <title>Genome analysis reveals insights into physiology and longevity of the Brandt's bat Myotis brandtii.</title>
        <authorList>
            <person name="Seim I."/>
            <person name="Fang X."/>
            <person name="Xiong Z."/>
            <person name="Lobanov A.V."/>
            <person name="Huang Z."/>
            <person name="Ma S."/>
            <person name="Feng Y."/>
            <person name="Turanov A.A."/>
            <person name="Zhu Y."/>
            <person name="Lenz T.L."/>
            <person name="Gerashchenko M.V."/>
            <person name="Fan D."/>
            <person name="Hee Yim S."/>
            <person name="Yao X."/>
            <person name="Jordan D."/>
            <person name="Xiong Y."/>
            <person name="Ma Y."/>
            <person name="Lyapunov A.N."/>
            <person name="Chen G."/>
            <person name="Kulakova O.I."/>
            <person name="Sun Y."/>
            <person name="Lee S.G."/>
            <person name="Bronson R.T."/>
            <person name="Moskalev A.A."/>
            <person name="Sunyaev S.R."/>
            <person name="Zhang G."/>
            <person name="Krogh A."/>
            <person name="Wang J."/>
            <person name="Gladyshev V.N."/>
        </authorList>
    </citation>
    <scope>NUCLEOTIDE SEQUENCE [LARGE SCALE GENOMIC DNA]</scope>
</reference>
<evidence type="ECO:0000256" key="16">
    <source>
        <dbReference type="ARBA" id="ARBA00075915"/>
    </source>
</evidence>
<dbReference type="PROSITE" id="PS51194">
    <property type="entry name" value="HELICASE_CTER"/>
    <property type="match status" value="2"/>
</dbReference>
<dbReference type="Gene3D" id="3.40.50.300">
    <property type="entry name" value="P-loop containing nucleotide triphosphate hydrolases"/>
    <property type="match status" value="5"/>
</dbReference>
<dbReference type="InterPro" id="IPR057842">
    <property type="entry name" value="WH_MER3"/>
</dbReference>
<evidence type="ECO:0000256" key="3">
    <source>
        <dbReference type="ARBA" id="ARBA00012552"/>
    </source>
</evidence>
<dbReference type="InterPro" id="IPR041094">
    <property type="entry name" value="Brr2_helicase_PWI"/>
</dbReference>
<dbReference type="InterPro" id="IPR014001">
    <property type="entry name" value="Helicase_ATP-bd"/>
</dbReference>
<dbReference type="InterPro" id="IPR036390">
    <property type="entry name" value="WH_DNA-bd_sf"/>
</dbReference>
<organism evidence="21 22">
    <name type="scientific">Myotis brandtii</name>
    <name type="common">Brandt's bat</name>
    <dbReference type="NCBI Taxonomy" id="109478"/>
    <lineage>
        <taxon>Eukaryota</taxon>
        <taxon>Metazoa</taxon>
        <taxon>Chordata</taxon>
        <taxon>Craniata</taxon>
        <taxon>Vertebrata</taxon>
        <taxon>Euteleostomi</taxon>
        <taxon>Mammalia</taxon>
        <taxon>Eutheria</taxon>
        <taxon>Laurasiatheria</taxon>
        <taxon>Chiroptera</taxon>
        <taxon>Yangochiroptera</taxon>
        <taxon>Vespertilionidae</taxon>
        <taxon>Myotis</taxon>
    </lineage>
</organism>
<dbReference type="FunFam" id="1.10.150.20:FF:000013">
    <property type="entry name" value="U5 small nuclear ribonucleoprotein kDa helicase"/>
    <property type="match status" value="1"/>
</dbReference>
<dbReference type="CDD" id="cd18021">
    <property type="entry name" value="DEXHc_Brr2_2"/>
    <property type="match status" value="1"/>
</dbReference>
<dbReference type="SUPFAM" id="SSF158702">
    <property type="entry name" value="Sec63 N-terminal domain-like"/>
    <property type="match status" value="3"/>
</dbReference>
<feature type="domain" description="Helicase ATP-binding" evidence="19">
    <location>
        <begin position="1293"/>
        <end position="1468"/>
    </location>
</feature>
<dbReference type="Gene3D" id="1.10.3380.10">
    <property type="entry name" value="Sec63 N-terminal domain-like domain"/>
    <property type="match status" value="4"/>
</dbReference>
<evidence type="ECO:0000256" key="8">
    <source>
        <dbReference type="ARBA" id="ARBA00022801"/>
    </source>
</evidence>
<dbReference type="InterPro" id="IPR035892">
    <property type="entry name" value="C2_domain_sf"/>
</dbReference>
<accession>S7N1K9</accession>
<dbReference type="InterPro" id="IPR014756">
    <property type="entry name" value="Ig_E-set"/>
</dbReference>
<dbReference type="InterPro" id="IPR011545">
    <property type="entry name" value="DEAD/DEAH_box_helicase_dom"/>
</dbReference>
<dbReference type="InterPro" id="IPR001650">
    <property type="entry name" value="Helicase_C-like"/>
</dbReference>
<dbReference type="InterPro" id="IPR036388">
    <property type="entry name" value="WH-like_DNA-bd_sf"/>
</dbReference>
<evidence type="ECO:0000256" key="17">
    <source>
        <dbReference type="ARBA" id="ARBA00077567"/>
    </source>
</evidence>
<dbReference type="FunFam" id="3.40.50.300:FF:000254">
    <property type="entry name" value="U5 small nuclear ribonucleoprotein helicase"/>
    <property type="match status" value="1"/>
</dbReference>
<comment type="catalytic activity">
    <reaction evidence="14">
        <text>ATP + H2O = ADP + phosphate + H(+)</text>
        <dbReference type="Rhea" id="RHEA:13065"/>
        <dbReference type="ChEBI" id="CHEBI:15377"/>
        <dbReference type="ChEBI" id="CHEBI:15378"/>
        <dbReference type="ChEBI" id="CHEBI:30616"/>
        <dbReference type="ChEBI" id="CHEBI:43474"/>
        <dbReference type="ChEBI" id="CHEBI:456216"/>
        <dbReference type="EC" id="3.6.4.13"/>
    </reaction>
</comment>
<dbReference type="GO" id="GO:0003724">
    <property type="term" value="F:RNA helicase activity"/>
    <property type="evidence" value="ECO:0007669"/>
    <property type="project" value="UniProtKB-EC"/>
</dbReference>
<evidence type="ECO:0000256" key="11">
    <source>
        <dbReference type="ARBA" id="ARBA00023187"/>
    </source>
</evidence>
<dbReference type="GO" id="GO:0003678">
    <property type="term" value="F:DNA helicase activity"/>
    <property type="evidence" value="ECO:0007669"/>
    <property type="project" value="TreeGrafter"/>
</dbReference>
<keyword evidence="8" id="KW-0378">Hydrolase</keyword>
<evidence type="ECO:0000256" key="4">
    <source>
        <dbReference type="ARBA" id="ARBA00022664"/>
    </source>
</evidence>
<dbReference type="SMART" id="SM00487">
    <property type="entry name" value="DEXDc"/>
    <property type="match status" value="2"/>
</dbReference>
<comment type="subunit">
    <text evidence="15">Component of a core complex containing at least PRPF8, SNRNP200, EFTUD2 and SNRNP40. Component of the U5 snRNP and U4/U6-U5 tri-snRNP complexes, building blocks of the spliceosome. Component of the U4/U6-U5 tri-snRNP complex composed of the U4, U6 and U5 snRNAs and at least PRPF3, PRPF4, PRPF6, PRPF8, PRPF31, SNRNP200, TXNL4A, SNRNP40, DDX23, CD2BP2, PPIH, SNU13, EFTUD2, SART1 and USP39. Component of precatalytic, catalytic and postcatalytic spliceosomal complexes. Component of the minor spliceosome, which splices U12-type introns. Interacts with C9orf78; the interaction is direct and mutually exclusive with its interaction with WBP4. Interacts with WBP4; the interaction is mutually exclusive with its interaction with C9orf78. Interacts with PRPF8. Interacts with TSSC4; the interaction is direct, excludes recruitment of C9ORF78 and WBP4 to SNRNP200 and negatively regulates its RNA helicase activity.</text>
</comment>
<evidence type="ECO:0000256" key="10">
    <source>
        <dbReference type="ARBA" id="ARBA00022840"/>
    </source>
</evidence>
<keyword evidence="5" id="KW-0747">Spliceosome</keyword>
<keyword evidence="6" id="KW-0677">Repeat</keyword>
<name>S7N1K9_MYOBR</name>
<dbReference type="EC" id="3.6.4.13" evidence="3"/>
<dbReference type="Pfam" id="PF02889">
    <property type="entry name" value="Sec63"/>
    <property type="match status" value="2"/>
</dbReference>
<dbReference type="FunFam" id="3.40.50.300:FF:000062">
    <property type="entry name" value="U5 small nuclear ribonucleoprotein helicase"/>
    <property type="match status" value="1"/>
</dbReference>
<dbReference type="PIRSF" id="PIRSF039073">
    <property type="entry name" value="BRR2"/>
    <property type="match status" value="1"/>
</dbReference>
<evidence type="ECO:0000256" key="14">
    <source>
        <dbReference type="ARBA" id="ARBA00047984"/>
    </source>
</evidence>
<keyword evidence="12" id="KW-0539">Nucleus</keyword>
<dbReference type="GO" id="GO:0000712">
    <property type="term" value="P:resolution of meiotic recombination intermediates"/>
    <property type="evidence" value="ECO:0007669"/>
    <property type="project" value="TreeGrafter"/>
</dbReference>
<dbReference type="GO" id="GO:0006397">
    <property type="term" value="P:mRNA processing"/>
    <property type="evidence" value="ECO:0007669"/>
    <property type="project" value="UniProtKB-KW"/>
</dbReference>
<dbReference type="PANTHER" id="PTHR47961:SF4">
    <property type="entry name" value="ACTIVATING SIGNAL COINTEGRATOR 1 COMPLEX SUBUNIT 3"/>
    <property type="match status" value="1"/>
</dbReference>
<evidence type="ECO:0000256" key="5">
    <source>
        <dbReference type="ARBA" id="ARBA00022728"/>
    </source>
</evidence>
<dbReference type="CDD" id="cd18795">
    <property type="entry name" value="SF2_C_Ski2"/>
    <property type="match status" value="2"/>
</dbReference>
<dbReference type="FunFam" id="3.40.50.300:FF:000368">
    <property type="entry name" value="U5 small nuclear ribonucleoprotein 200 kDa helicase"/>
    <property type="match status" value="1"/>
</dbReference>
<dbReference type="FunFam" id="1.10.150.20:FF:000004">
    <property type="entry name" value="U5 small nuclear ribonucleoprotein helicase"/>
    <property type="match status" value="1"/>
</dbReference>